<keyword evidence="4 5" id="KW-0472">Membrane</keyword>
<reference evidence="7 8" key="1">
    <citation type="submission" date="2010-05" db="EMBL/GenBank/DDBJ databases">
        <title>The Genome Sequence of Thecamonas trahens ATCC 50062.</title>
        <authorList>
            <consortium name="The Broad Institute Genome Sequencing Platform"/>
            <person name="Russ C."/>
            <person name="Cuomo C."/>
            <person name="Shea T."/>
            <person name="Young S.K."/>
            <person name="Zeng Q."/>
            <person name="Koehrsen M."/>
            <person name="Haas B."/>
            <person name="Borodovsky M."/>
            <person name="Guigo R."/>
            <person name="Alvarado L."/>
            <person name="Berlin A."/>
            <person name="Bochicchio J."/>
            <person name="Borenstein D."/>
            <person name="Chapman S."/>
            <person name="Chen Z."/>
            <person name="Freedman E."/>
            <person name="Gellesch M."/>
            <person name="Goldberg J."/>
            <person name="Griggs A."/>
            <person name="Gujja S."/>
            <person name="Heilman E."/>
            <person name="Heiman D."/>
            <person name="Hepburn T."/>
            <person name="Howarth C."/>
            <person name="Jen D."/>
            <person name="Larson L."/>
            <person name="Mehta T."/>
            <person name="Park D."/>
            <person name="Pearson M."/>
            <person name="Roberts A."/>
            <person name="Saif S."/>
            <person name="Shenoy N."/>
            <person name="Sisk P."/>
            <person name="Stolte C."/>
            <person name="Sykes S."/>
            <person name="Thomson T."/>
            <person name="Walk T."/>
            <person name="White J."/>
            <person name="Yandava C."/>
            <person name="Burger G."/>
            <person name="Gray M.W."/>
            <person name="Holland P.W.H."/>
            <person name="King N."/>
            <person name="Lang F.B.F."/>
            <person name="Roger A.J."/>
            <person name="Ruiz-Trillo I."/>
            <person name="Lander E."/>
            <person name="Nusbaum C."/>
        </authorList>
    </citation>
    <scope>NUCLEOTIDE SEQUENCE [LARGE SCALE GENOMIC DNA]</scope>
    <source>
        <strain evidence="7 8">ATCC 50062</strain>
    </source>
</reference>
<accession>A0A0L0D1B7</accession>
<comment type="subcellular location">
    <subcellularLocation>
        <location evidence="1">Membrane</location>
    </subcellularLocation>
</comment>
<dbReference type="OMA" id="IAMVIAC"/>
<feature type="transmembrane region" description="Helical" evidence="5">
    <location>
        <begin position="228"/>
        <end position="247"/>
    </location>
</feature>
<organism evidence="7 8">
    <name type="scientific">Thecamonas trahens ATCC 50062</name>
    <dbReference type="NCBI Taxonomy" id="461836"/>
    <lineage>
        <taxon>Eukaryota</taxon>
        <taxon>Apusozoa</taxon>
        <taxon>Apusomonadida</taxon>
        <taxon>Apusomonadidae</taxon>
        <taxon>Thecamonas</taxon>
    </lineage>
</organism>
<name>A0A0L0D1B7_THETB</name>
<dbReference type="GeneID" id="25560082"/>
<evidence type="ECO:0000313" key="8">
    <source>
        <dbReference type="Proteomes" id="UP000054408"/>
    </source>
</evidence>
<feature type="transmembrane region" description="Helical" evidence="5">
    <location>
        <begin position="51"/>
        <end position="71"/>
    </location>
</feature>
<protein>
    <recommendedName>
        <fullName evidence="6">Amino acid transporter transmembrane domain-containing protein</fullName>
    </recommendedName>
</protein>
<feature type="transmembrane region" description="Helical" evidence="5">
    <location>
        <begin position="22"/>
        <end position="45"/>
    </location>
</feature>
<dbReference type="Pfam" id="PF01490">
    <property type="entry name" value="Aa_trans"/>
    <property type="match status" value="2"/>
</dbReference>
<dbReference type="PANTHER" id="PTHR16189:SF13">
    <property type="entry name" value="AMINO ACID TRANSPORTER TRANSMEMBRANE DOMAIN-CONTAINING PROTEIN"/>
    <property type="match status" value="1"/>
</dbReference>
<gene>
    <name evidence="7" type="ORF">AMSG_00267</name>
</gene>
<dbReference type="Proteomes" id="UP000054408">
    <property type="component" value="Unassembled WGS sequence"/>
</dbReference>
<keyword evidence="8" id="KW-1185">Reference proteome</keyword>
<dbReference type="eggNOG" id="KOG3832">
    <property type="taxonomic scope" value="Eukaryota"/>
</dbReference>
<feature type="transmembrane region" description="Helical" evidence="5">
    <location>
        <begin position="259"/>
        <end position="278"/>
    </location>
</feature>
<dbReference type="OrthoDB" id="294541at2759"/>
<evidence type="ECO:0000313" key="7">
    <source>
        <dbReference type="EMBL" id="KNC46149.1"/>
    </source>
</evidence>
<dbReference type="EMBL" id="GL349433">
    <property type="protein sequence ID" value="KNC46149.1"/>
    <property type="molecule type" value="Genomic_DNA"/>
</dbReference>
<dbReference type="RefSeq" id="XP_013763125.1">
    <property type="nucleotide sequence ID" value="XM_013907671.1"/>
</dbReference>
<evidence type="ECO:0000256" key="4">
    <source>
        <dbReference type="ARBA" id="ARBA00023136"/>
    </source>
</evidence>
<feature type="transmembrane region" description="Helical" evidence="5">
    <location>
        <begin position="335"/>
        <end position="362"/>
    </location>
</feature>
<evidence type="ECO:0000256" key="2">
    <source>
        <dbReference type="ARBA" id="ARBA00022692"/>
    </source>
</evidence>
<evidence type="ECO:0000256" key="3">
    <source>
        <dbReference type="ARBA" id="ARBA00022989"/>
    </source>
</evidence>
<dbReference type="GO" id="GO:0016020">
    <property type="term" value="C:membrane"/>
    <property type="evidence" value="ECO:0007669"/>
    <property type="project" value="UniProtKB-SubCell"/>
</dbReference>
<proteinExistence type="predicted"/>
<dbReference type="InterPro" id="IPR013057">
    <property type="entry name" value="AA_transpt_TM"/>
</dbReference>
<keyword evidence="2 5" id="KW-0812">Transmembrane</keyword>
<feature type="domain" description="Amino acid transporter transmembrane" evidence="6">
    <location>
        <begin position="23"/>
        <end position="74"/>
    </location>
</feature>
<feature type="transmembrane region" description="Helical" evidence="5">
    <location>
        <begin position="466"/>
        <end position="486"/>
    </location>
</feature>
<keyword evidence="3 5" id="KW-1133">Transmembrane helix</keyword>
<evidence type="ECO:0000256" key="1">
    <source>
        <dbReference type="ARBA" id="ARBA00004370"/>
    </source>
</evidence>
<sequence length="494" mass="53810">MPTYEVPRVTGGTEEVETYSRLVGFGTMINYIIGTGVFSIPFAYYKAGWRLTTICVIIFAFLALVCVFYVVEVLARAEGVLALTDSGKPLLTESSSLVNSGPHAHPHAARGDAEADEYSSAKAGSVAGRGRTESTLDAAGTASEADAAGYPRNRIGYRRFDFVAASRLFGGVRMQVFTQVVMALYCYGVLWSFVAVFASSADTLFFKYALSKDCSIYDDPSHSCQTGYYLWVTAFGIFVVIVSTRDVAEQKWLQMIMTVYRFCAFCVLVISAGVALKYPNTFDPESSSTSAPYISHATEHVKWSGFGTAFTFSAVALNVHYNMPNVIQPITPKRSLLGLTAAGISVAAFCYLLIGALCGMAFGSGVTPLITLNWNSYTGRAGGWGEGHTLWWAYIVKLSVMLFPTLDMLTVYPLICIFTITGLFAFFLELIIPPMLLILSHNYMVSRWGKGSQVTPYSTIFSGRSVAYAVLTIGLLAFAFATYVTIFPDQAAEL</sequence>
<dbReference type="PANTHER" id="PTHR16189">
    <property type="entry name" value="TRANSMEMBRANE PROTEIN 104-RELATED"/>
    <property type="match status" value="1"/>
</dbReference>
<feature type="transmembrane region" description="Helical" evidence="5">
    <location>
        <begin position="176"/>
        <end position="198"/>
    </location>
</feature>
<evidence type="ECO:0000259" key="6">
    <source>
        <dbReference type="Pfam" id="PF01490"/>
    </source>
</evidence>
<feature type="transmembrane region" description="Helical" evidence="5">
    <location>
        <begin position="411"/>
        <end position="439"/>
    </location>
</feature>
<dbReference type="AlphaFoldDB" id="A0A0L0D1B7"/>
<feature type="domain" description="Amino acid transporter transmembrane" evidence="6">
    <location>
        <begin position="166"/>
        <end position="401"/>
    </location>
</feature>
<evidence type="ECO:0000256" key="5">
    <source>
        <dbReference type="SAM" id="Phobius"/>
    </source>
</evidence>
<feature type="transmembrane region" description="Helical" evidence="5">
    <location>
        <begin position="303"/>
        <end position="323"/>
    </location>
</feature>